<organism evidence="2 3">
    <name type="scientific">Macrophomina phaseolina (strain MS6)</name>
    <name type="common">Charcoal rot fungus</name>
    <dbReference type="NCBI Taxonomy" id="1126212"/>
    <lineage>
        <taxon>Eukaryota</taxon>
        <taxon>Fungi</taxon>
        <taxon>Dikarya</taxon>
        <taxon>Ascomycota</taxon>
        <taxon>Pezizomycotina</taxon>
        <taxon>Dothideomycetes</taxon>
        <taxon>Dothideomycetes incertae sedis</taxon>
        <taxon>Botryosphaeriales</taxon>
        <taxon>Botryosphaeriaceae</taxon>
        <taxon>Macrophomina</taxon>
    </lineage>
</organism>
<gene>
    <name evidence="2" type="ORF">MPH_02020</name>
</gene>
<sequence length="190" mass="20311">MDRPSPRRHSLRPSGLSGNPKAAVMHNPCRIFPADSSSPGSAARDPGILPCSYVNLIRWRTSPLPAPRGLCSVQYTGGNTQGRIASSASGAVGSPLPPQRPGSAGVGCRSASEPRPRGLSSRHTSKKSNCASISGVQILKNGKQGWAWTSCTIGWRRKIKATVLSSRRKQTAPSPPPFPSRRRRKTSPKR</sequence>
<dbReference type="Proteomes" id="UP000007129">
    <property type="component" value="Unassembled WGS sequence"/>
</dbReference>
<evidence type="ECO:0000313" key="3">
    <source>
        <dbReference type="Proteomes" id="UP000007129"/>
    </source>
</evidence>
<comment type="caution">
    <text evidence="2">The sequence shown here is derived from an EMBL/GenBank/DDBJ whole genome shotgun (WGS) entry which is preliminary data.</text>
</comment>
<dbReference type="AlphaFoldDB" id="K2SVN9"/>
<accession>K2SVN9</accession>
<proteinExistence type="predicted"/>
<dbReference type="InParanoid" id="K2SVN9"/>
<protein>
    <submittedName>
        <fullName evidence="2">Uncharacterized protein</fullName>
    </submittedName>
</protein>
<reference evidence="2 3" key="1">
    <citation type="journal article" date="2012" name="BMC Genomics">
        <title>Tools to kill: Genome of one of the most destructive plant pathogenic fungi Macrophomina phaseolina.</title>
        <authorList>
            <person name="Islam M.S."/>
            <person name="Haque M.S."/>
            <person name="Islam M.M."/>
            <person name="Emdad E.M."/>
            <person name="Halim A."/>
            <person name="Hossen Q.M.M."/>
            <person name="Hossain M.Z."/>
            <person name="Ahmed B."/>
            <person name="Rahim S."/>
            <person name="Rahman M.S."/>
            <person name="Alam M.M."/>
            <person name="Hou S."/>
            <person name="Wan X."/>
            <person name="Saito J.A."/>
            <person name="Alam M."/>
        </authorList>
    </citation>
    <scope>NUCLEOTIDE SEQUENCE [LARGE SCALE GENOMIC DNA]</scope>
    <source>
        <strain evidence="2 3">MS6</strain>
    </source>
</reference>
<feature type="region of interest" description="Disordered" evidence="1">
    <location>
        <begin position="162"/>
        <end position="190"/>
    </location>
</feature>
<dbReference type="HOGENOM" id="CLU_1428264_0_0_1"/>
<feature type="compositionally biased region" description="Basic residues" evidence="1">
    <location>
        <begin position="180"/>
        <end position="190"/>
    </location>
</feature>
<dbReference type="VEuPathDB" id="FungiDB:MPH_02020"/>
<dbReference type="EMBL" id="AHHD01000082">
    <property type="protein sequence ID" value="EKG20665.1"/>
    <property type="molecule type" value="Genomic_DNA"/>
</dbReference>
<feature type="region of interest" description="Disordered" evidence="1">
    <location>
        <begin position="1"/>
        <end position="24"/>
    </location>
</feature>
<feature type="compositionally biased region" description="Basic residues" evidence="1">
    <location>
        <begin position="1"/>
        <end position="11"/>
    </location>
</feature>
<name>K2SVN9_MACPH</name>
<evidence type="ECO:0000256" key="1">
    <source>
        <dbReference type="SAM" id="MobiDB-lite"/>
    </source>
</evidence>
<feature type="region of interest" description="Disordered" evidence="1">
    <location>
        <begin position="86"/>
        <end position="127"/>
    </location>
</feature>
<evidence type="ECO:0000313" key="2">
    <source>
        <dbReference type="EMBL" id="EKG20665.1"/>
    </source>
</evidence>